<dbReference type="CDD" id="cd20704">
    <property type="entry name" value="Orc3"/>
    <property type="match status" value="1"/>
</dbReference>
<dbReference type="GO" id="GO:0005664">
    <property type="term" value="C:nuclear origin of replication recognition complex"/>
    <property type="evidence" value="ECO:0007669"/>
    <property type="project" value="InterPro"/>
</dbReference>
<protein>
    <recommendedName>
        <fullName evidence="11">Origin of replication complex subunit 3</fullName>
    </recommendedName>
</protein>
<dbReference type="GO" id="GO:0006270">
    <property type="term" value="P:DNA replication initiation"/>
    <property type="evidence" value="ECO:0007669"/>
    <property type="project" value="TreeGrafter"/>
</dbReference>
<dbReference type="InterPro" id="IPR045667">
    <property type="entry name" value="ORC3_N"/>
</dbReference>
<dbReference type="GO" id="GO:0003688">
    <property type="term" value="F:DNA replication origin binding"/>
    <property type="evidence" value="ECO:0007669"/>
    <property type="project" value="TreeGrafter"/>
</dbReference>
<evidence type="ECO:0000256" key="4">
    <source>
        <dbReference type="ARBA" id="ARBA00023125"/>
    </source>
</evidence>
<dbReference type="GO" id="GO:0031261">
    <property type="term" value="C:DNA replication preinitiation complex"/>
    <property type="evidence" value="ECO:0007669"/>
    <property type="project" value="TreeGrafter"/>
</dbReference>
<evidence type="ECO:0000256" key="5">
    <source>
        <dbReference type="ARBA" id="ARBA00023242"/>
    </source>
</evidence>
<evidence type="ECO:0000313" key="9">
    <source>
        <dbReference type="EMBL" id="GMH19688.1"/>
    </source>
</evidence>
<proteinExistence type="inferred from homology"/>
<keyword evidence="5" id="KW-0539">Nucleus</keyword>
<feature type="region of interest" description="Disordered" evidence="6">
    <location>
        <begin position="576"/>
        <end position="598"/>
    </location>
</feature>
<dbReference type="PANTHER" id="PTHR12748:SF0">
    <property type="entry name" value="ORIGIN RECOGNITION COMPLEX SUBUNIT 3"/>
    <property type="match status" value="1"/>
</dbReference>
<evidence type="ECO:0000313" key="10">
    <source>
        <dbReference type="Proteomes" id="UP001279734"/>
    </source>
</evidence>
<organism evidence="9 10">
    <name type="scientific">Nepenthes gracilis</name>
    <name type="common">Slender pitcher plant</name>
    <dbReference type="NCBI Taxonomy" id="150966"/>
    <lineage>
        <taxon>Eukaryota</taxon>
        <taxon>Viridiplantae</taxon>
        <taxon>Streptophyta</taxon>
        <taxon>Embryophyta</taxon>
        <taxon>Tracheophyta</taxon>
        <taxon>Spermatophyta</taxon>
        <taxon>Magnoliopsida</taxon>
        <taxon>eudicotyledons</taxon>
        <taxon>Gunneridae</taxon>
        <taxon>Pentapetalae</taxon>
        <taxon>Caryophyllales</taxon>
        <taxon>Nepenthaceae</taxon>
        <taxon>Nepenthes</taxon>
    </lineage>
</organism>
<dbReference type="EMBL" id="BSYO01000021">
    <property type="protein sequence ID" value="GMH19688.1"/>
    <property type="molecule type" value="Genomic_DNA"/>
</dbReference>
<dbReference type="Pfam" id="PF07034">
    <property type="entry name" value="ORC3_N"/>
    <property type="match status" value="1"/>
</dbReference>
<dbReference type="InterPro" id="IPR040855">
    <property type="entry name" value="ORC_WH_C"/>
</dbReference>
<evidence type="ECO:0000259" key="7">
    <source>
        <dbReference type="Pfam" id="PF07034"/>
    </source>
</evidence>
<keyword evidence="3" id="KW-0235">DNA replication</keyword>
<keyword evidence="4" id="KW-0238">DNA-binding</keyword>
<evidence type="ECO:0000256" key="6">
    <source>
        <dbReference type="SAM" id="MobiDB-lite"/>
    </source>
</evidence>
<accession>A0AAD3SYA0</accession>
<evidence type="ECO:0000256" key="3">
    <source>
        <dbReference type="ARBA" id="ARBA00022705"/>
    </source>
</evidence>
<dbReference type="Proteomes" id="UP001279734">
    <property type="component" value="Unassembled WGS sequence"/>
</dbReference>
<comment type="caution">
    <text evidence="9">The sequence shown here is derived from an EMBL/GenBank/DDBJ whole genome shotgun (WGS) entry which is preliminary data.</text>
</comment>
<feature type="compositionally biased region" description="Basic residues" evidence="6">
    <location>
        <begin position="577"/>
        <end position="592"/>
    </location>
</feature>
<name>A0AAD3SYA0_NEPGR</name>
<feature type="domain" description="Origin recognition complex subunit 3 winged helix C-terminal" evidence="8">
    <location>
        <begin position="514"/>
        <end position="635"/>
    </location>
</feature>
<gene>
    <name evidence="9" type="ORF">Nepgr_021529</name>
</gene>
<comment type="subcellular location">
    <subcellularLocation>
        <location evidence="1">Nucleus</location>
    </subcellularLocation>
</comment>
<evidence type="ECO:0008006" key="11">
    <source>
        <dbReference type="Google" id="ProtNLM"/>
    </source>
</evidence>
<dbReference type="InterPro" id="IPR020795">
    <property type="entry name" value="ORC3"/>
</dbReference>
<dbReference type="PANTHER" id="PTHR12748">
    <property type="entry name" value="ORIGIN RECOGNITION COMPLEX SUBUNIT 3"/>
    <property type="match status" value="1"/>
</dbReference>
<dbReference type="Pfam" id="PF18137">
    <property type="entry name" value="WHD_ORC"/>
    <property type="match status" value="1"/>
</dbReference>
<dbReference type="GO" id="GO:0005656">
    <property type="term" value="C:nuclear pre-replicative complex"/>
    <property type="evidence" value="ECO:0007669"/>
    <property type="project" value="TreeGrafter"/>
</dbReference>
<keyword evidence="10" id="KW-1185">Reference proteome</keyword>
<sequence>MAPSATTDSPSFSFSGNPENDLRPFFVLNKGQGSSRGSGTSTRRKINLLPSPSKIYERLDATAVQDYEEDYLRRLRIEAFDIAWSKIESTIKDVLRKVNRSVFEDVHHWIQESYQVIRSCGLCSFVEVTHPYPVAVDASFKRIFTGLVFTKNMEFVDDLMTFEDLGIYLKSQGCYVANLTSLDFSAKNGIGGCLRSLLRQFLMVTLDAADLSILASWYCGQRDYNCPVVVIIGDIERCCGSILSDFILMLSEWAVKIPIILIIGVTTTLDALLKVLNLDAHQRLHPFKFILKSPAERMDVIVKSVLLNPCSWFTLDHKVALFLRKYFLNLDGSFTSFIRGLKVACVQHFSTQPLSFLLKDFAVGEDFQHIFGGKNGFPQDTVLKYASKLPSCRRMNELTGENFPHGLTELKESWKSWISAFWCKHEAVKTKKIRLLDFYCEELVPSRFVMNSGTCNGEQRPGGYPNFSNSISHSQADKHRVRDYVWPVECLPLHEIICFKNVDKLQSALLGDPRRTIQVDLLDFNKVIGGSCYNGGDNMSSLHDTSLLYCLADDHEDAINLQDWYRSFKATFIPTTKKGKNRPKHSPSPKKRKYDDDSQSEAAIQARFCRAVTELQISGLIRMPGKRRPDYVLRVASKQLYMRK</sequence>
<dbReference type="AlphaFoldDB" id="A0AAD3SYA0"/>
<comment type="similarity">
    <text evidence="2">Belongs to the ORC3 family.</text>
</comment>
<feature type="domain" description="Origin recognition complex subunit 3 N-terminal" evidence="7">
    <location>
        <begin position="65"/>
        <end position="357"/>
    </location>
</feature>
<evidence type="ECO:0000256" key="2">
    <source>
        <dbReference type="ARBA" id="ARBA00010977"/>
    </source>
</evidence>
<evidence type="ECO:0000256" key="1">
    <source>
        <dbReference type="ARBA" id="ARBA00004123"/>
    </source>
</evidence>
<evidence type="ECO:0000259" key="8">
    <source>
        <dbReference type="Pfam" id="PF18137"/>
    </source>
</evidence>
<reference evidence="9" key="1">
    <citation type="submission" date="2023-05" db="EMBL/GenBank/DDBJ databases">
        <title>Nepenthes gracilis genome sequencing.</title>
        <authorList>
            <person name="Fukushima K."/>
        </authorList>
    </citation>
    <scope>NUCLEOTIDE SEQUENCE</scope>
    <source>
        <strain evidence="9">SING2019-196</strain>
    </source>
</reference>